<reference evidence="5" key="2">
    <citation type="submission" date="2020-05" db="UniProtKB">
        <authorList>
            <consortium name="EnsemblMetazoa"/>
        </authorList>
    </citation>
    <scope>IDENTIFICATION</scope>
</reference>
<dbReference type="GO" id="GO:0031146">
    <property type="term" value="P:SCF-dependent proteasomal ubiquitin-dependent protein catabolic process"/>
    <property type="evidence" value="ECO:0007669"/>
    <property type="project" value="TreeGrafter"/>
</dbReference>
<dbReference type="EMBL" id="KE525347">
    <property type="protein sequence ID" value="KFB50030.1"/>
    <property type="molecule type" value="Genomic_DNA"/>
</dbReference>
<sequence length="1647" mass="190019">MDFVCPVSVHLPVRAVPVSVRHAAAMRSKSLDQPLPSVVEDRATEKVAASSSSSSTNQPSSSGSPTSNQKTEQKPPAKEMRKRNSIFSMFPDVQWKPTAEESIHLPVKYCDWMAPFNCDGKFTARYDRLPMELILKIFKQINPSDLLAASATCRRWLEAAHYYEPFQRRMYFNFDRIEFTDEDSPIKYFSKPMRTYPYLTFTFVEFTKHSDFWVNSGVYIRELTLRCCLIRKKKFISIMKNLPNLVRLELMQCDELFKHWNLDYSTDEPMFPFMLNHLKHLSLAACDYYNEYHFERFIEAAPNLESIDVSNCFINLYLSRRMTMISRVLRLVSKNRHIMKALNISDIPCFDDVAWHLLAEISGLFLTHFTVTYSDRIPMKDPGILKFFTVQTKLTHLDLTSSIGVNDACLQLIIESCPLLQVLKLRRCWLLSDEGVQDLHTLKHLRVLDVSSCERISDYGMRVGIIGKRPRQMDEMYFSLLCNLSDYTMYYLVLMFKNLQVLDLDSNATITDTSLQYLCCYSQDLRNLNLQSCAKLIVQIFKHLTPSDRRSACFVCSRWYEASKYCRFAEQMVLHLVGVDFDDFKPPVMNLIMADRTYPVIKLSRVKLNVSSKFWQNYGPFVREITFEKCMIWRERIISLFKYMPKLRVARFVECDLLRDDLFRTWKFFDNGLYTIDFPGVESLSLARNNFSQLQFDSMVEMMPNLTRVDFSNCFRQMDNTRKMFLLGCIQKFIIRRQYDLRSVNISGIPVDDIFLRGLADSTGLLLDELSLTYNEKMPSRDPAIVDLLRRQTNLRFLDVTGSTGITDYCLDVIVKHIRGLEVLNMTGCWGVSDYGIKQIFRLQHLVTLNLSNCIRMSKHGIMDGAAFSNRVILKELHLELLDTLDEECVVKIGANFPNLAVLNIGGSSTCMSDWSAQYIFCNLIHLEHLNIERSTKLTDAGFTGIDLPEKTFSIWDVEETFAIDRLKKLRVLKVSGCYRMTDFALRYGFKFAELKELSLSRCHQISEAGIERLVASCPALEYLDLSECPNINDNCVKLIAVQLKRISTLKLANCPLLTETCISFLTTFCKNLKLLIHLFRYLNPSDRSVAALVCRTWYDAFTYMEFLRSVRLHIHDVELVDNGHPLKSLLTSFRYFTDVRVTKVVFGNKSEFWSEFGEAIENLTLDNCVIWKHKLLSILKYMPRLRGLYINNCPDLFKAWKLFENVTVTWNLVLPELKHLSLARNNRFLEFHFDYLMNLAPNLESLDVSECFTSIEARQRVLMLNHILEFVRTNRNRLRHLYLGGTPIDNVFLRGLADVAGLSLKSLALMVCEKIPTNEPGIIDLLRVQTTLTHLDLSKSLALNDYALIQISNSIPLLETLILNRCWMITDYGITAIKSLVYLRHIDLTNCERITDAGLVGGLFTHNRKDVRKLYLGLLTNMSDAALTKVSFEFCNLVVLDLGGCSNSINDLSIQYIFYHMTKLQELNLDCCAKVSDAGITGENLEEFAFSIWDIALTFSIADLTGLRSLKLSGCYKITDTSFERCFHFRELKELSLARLLQITDRGIEKLALGCPALEVVDFSECRTITDRCIEIITKCEPRLTMLKLQNCPLITDKAIKYIVENCHVLRVLNIRGCIKISSYAEKRLSAIKSLRQLYGSIREEL</sequence>
<evidence type="ECO:0000313" key="5">
    <source>
        <dbReference type="EnsemblMetazoa" id="ASIC018074-PA"/>
    </source>
</evidence>
<dbReference type="VEuPathDB" id="VectorBase:ASIS007696"/>
<dbReference type="OrthoDB" id="27842at2759"/>
<proteinExistence type="predicted"/>
<dbReference type="InterPro" id="IPR006553">
    <property type="entry name" value="Leu-rich_rpt_Cys-con_subtyp"/>
</dbReference>
<dbReference type="InterPro" id="IPR001810">
    <property type="entry name" value="F-box_dom"/>
</dbReference>
<dbReference type="Pfam" id="PF13516">
    <property type="entry name" value="LRR_6"/>
    <property type="match status" value="3"/>
</dbReference>
<accession>A0A084WII6</accession>
<dbReference type="SMART" id="SM00367">
    <property type="entry name" value="LRR_CC"/>
    <property type="match status" value="19"/>
</dbReference>
<dbReference type="STRING" id="74873.A0A084WII6"/>
<evidence type="ECO:0000313" key="4">
    <source>
        <dbReference type="EMBL" id="KFB50030.1"/>
    </source>
</evidence>
<dbReference type="SUPFAM" id="SSF52047">
    <property type="entry name" value="RNI-like"/>
    <property type="match status" value="4"/>
</dbReference>
<dbReference type="OMA" id="VENCHVL"/>
<organism evidence="4">
    <name type="scientific">Anopheles sinensis</name>
    <name type="common">Mosquito</name>
    <dbReference type="NCBI Taxonomy" id="74873"/>
    <lineage>
        <taxon>Eukaryota</taxon>
        <taxon>Metazoa</taxon>
        <taxon>Ecdysozoa</taxon>
        <taxon>Arthropoda</taxon>
        <taxon>Hexapoda</taxon>
        <taxon>Insecta</taxon>
        <taxon>Pterygota</taxon>
        <taxon>Neoptera</taxon>
        <taxon>Endopterygota</taxon>
        <taxon>Diptera</taxon>
        <taxon>Nematocera</taxon>
        <taxon>Culicoidea</taxon>
        <taxon>Culicidae</taxon>
        <taxon>Anophelinae</taxon>
        <taxon>Anopheles</taxon>
    </lineage>
</organism>
<name>A0A084WII6_ANOSI</name>
<dbReference type="Pfam" id="PF00646">
    <property type="entry name" value="F-box"/>
    <property type="match status" value="2"/>
</dbReference>
<dbReference type="SUPFAM" id="SSF81383">
    <property type="entry name" value="F-box domain"/>
    <property type="match status" value="2"/>
</dbReference>
<evidence type="ECO:0000259" key="3">
    <source>
        <dbReference type="PROSITE" id="PS50181"/>
    </source>
</evidence>
<dbReference type="InterPro" id="IPR032675">
    <property type="entry name" value="LRR_dom_sf"/>
</dbReference>
<protein>
    <submittedName>
        <fullName evidence="5">F-box domain-containing protein</fullName>
    </submittedName>
</protein>
<dbReference type="Pfam" id="PF25372">
    <property type="entry name" value="DUF7885"/>
    <property type="match status" value="2"/>
</dbReference>
<dbReference type="Gene3D" id="3.80.10.10">
    <property type="entry name" value="Ribonuclease Inhibitor"/>
    <property type="match status" value="7"/>
</dbReference>
<gene>
    <name evidence="4" type="ORF">ZHAS_00018074</name>
</gene>
<dbReference type="PROSITE" id="PS50181">
    <property type="entry name" value="FBOX"/>
    <property type="match status" value="1"/>
</dbReference>
<dbReference type="EMBL" id="ATLV01023934">
    <property type="status" value="NOT_ANNOTATED_CDS"/>
    <property type="molecule type" value="Genomic_DNA"/>
</dbReference>
<evidence type="ECO:0000256" key="1">
    <source>
        <dbReference type="ARBA" id="ARBA00022786"/>
    </source>
</evidence>
<dbReference type="Proteomes" id="UP000030765">
    <property type="component" value="Unassembled WGS sequence"/>
</dbReference>
<reference evidence="4 6" key="1">
    <citation type="journal article" date="2014" name="BMC Genomics">
        <title>Genome sequence of Anopheles sinensis provides insight into genetics basis of mosquito competence for malaria parasites.</title>
        <authorList>
            <person name="Zhou D."/>
            <person name="Zhang D."/>
            <person name="Ding G."/>
            <person name="Shi L."/>
            <person name="Hou Q."/>
            <person name="Ye Y."/>
            <person name="Xu Y."/>
            <person name="Zhou H."/>
            <person name="Xiong C."/>
            <person name="Li S."/>
            <person name="Yu J."/>
            <person name="Hong S."/>
            <person name="Yu X."/>
            <person name="Zou P."/>
            <person name="Chen C."/>
            <person name="Chang X."/>
            <person name="Wang W."/>
            <person name="Lv Y."/>
            <person name="Sun Y."/>
            <person name="Ma L."/>
            <person name="Shen B."/>
            <person name="Zhu C."/>
        </authorList>
    </citation>
    <scope>NUCLEOTIDE SEQUENCE [LARGE SCALE GENOMIC DNA]</scope>
</reference>
<dbReference type="InterPro" id="IPR057207">
    <property type="entry name" value="FBXL15_LRR"/>
</dbReference>
<dbReference type="SMART" id="SM00256">
    <property type="entry name" value="FBOX"/>
    <property type="match status" value="3"/>
</dbReference>
<evidence type="ECO:0000256" key="2">
    <source>
        <dbReference type="SAM" id="MobiDB-lite"/>
    </source>
</evidence>
<dbReference type="VEuPathDB" id="VectorBase:ASIC018074"/>
<feature type="domain" description="F-box" evidence="3">
    <location>
        <begin position="123"/>
        <end position="169"/>
    </location>
</feature>
<dbReference type="Pfam" id="PF12937">
    <property type="entry name" value="F-box-like"/>
    <property type="match status" value="1"/>
</dbReference>
<feature type="compositionally biased region" description="Low complexity" evidence="2">
    <location>
        <begin position="50"/>
        <end position="69"/>
    </location>
</feature>
<feature type="region of interest" description="Disordered" evidence="2">
    <location>
        <begin position="29"/>
        <end position="81"/>
    </location>
</feature>
<dbReference type="VEuPathDB" id="VectorBase:ASIS009490"/>
<dbReference type="InterPro" id="IPR036047">
    <property type="entry name" value="F-box-like_dom_sf"/>
</dbReference>
<keyword evidence="1" id="KW-0833">Ubl conjugation pathway</keyword>
<keyword evidence="6" id="KW-1185">Reference proteome</keyword>
<evidence type="ECO:0000313" key="6">
    <source>
        <dbReference type="Proteomes" id="UP000030765"/>
    </source>
</evidence>
<dbReference type="PANTHER" id="PTHR13318">
    <property type="entry name" value="PARTNER OF PAIRED, ISOFORM B-RELATED"/>
    <property type="match status" value="1"/>
</dbReference>
<dbReference type="GO" id="GO:0019005">
    <property type="term" value="C:SCF ubiquitin ligase complex"/>
    <property type="evidence" value="ECO:0007669"/>
    <property type="project" value="TreeGrafter"/>
</dbReference>
<dbReference type="InterPro" id="IPR001611">
    <property type="entry name" value="Leu-rich_rpt"/>
</dbReference>
<dbReference type="Gene3D" id="1.20.1280.50">
    <property type="match status" value="2"/>
</dbReference>
<dbReference type="EnsemblMetazoa" id="ASIC018074-RA">
    <property type="protein sequence ID" value="ASIC018074-PA"/>
    <property type="gene ID" value="ASIC018074"/>
</dbReference>
<dbReference type="VEuPathDB" id="VectorBase:ASIS017518"/>